<keyword evidence="2" id="KW-1185">Reference proteome</keyword>
<protein>
    <submittedName>
        <fullName evidence="1">Uncharacterized protein</fullName>
    </submittedName>
</protein>
<reference evidence="1" key="1">
    <citation type="journal article" date="2023" name="Front. Mar. Sci.">
        <title>A new Merluccius polli reference genome to investigate the effects of global change in West African waters.</title>
        <authorList>
            <person name="Mateo J.L."/>
            <person name="Blanco-Fernandez C."/>
            <person name="Garcia-Vazquez E."/>
            <person name="Machado-Schiaffino G."/>
        </authorList>
    </citation>
    <scope>NUCLEOTIDE SEQUENCE</scope>
    <source>
        <strain evidence="1">C29</strain>
        <tissue evidence="1">Fin</tissue>
    </source>
</reference>
<evidence type="ECO:0000313" key="1">
    <source>
        <dbReference type="EMBL" id="KAK0153177.1"/>
    </source>
</evidence>
<dbReference type="PANTHER" id="PTHR33198:SF20">
    <property type="entry name" value="RETROTRANSPOSON GAG DOMAIN-CONTAINING PROTEIN"/>
    <property type="match status" value="1"/>
</dbReference>
<evidence type="ECO:0000313" key="2">
    <source>
        <dbReference type="Proteomes" id="UP001174136"/>
    </source>
</evidence>
<proteinExistence type="predicted"/>
<organism evidence="1 2">
    <name type="scientific">Merluccius polli</name>
    <name type="common">Benguela hake</name>
    <name type="synonym">Merluccius cadenati</name>
    <dbReference type="NCBI Taxonomy" id="89951"/>
    <lineage>
        <taxon>Eukaryota</taxon>
        <taxon>Metazoa</taxon>
        <taxon>Chordata</taxon>
        <taxon>Craniata</taxon>
        <taxon>Vertebrata</taxon>
        <taxon>Euteleostomi</taxon>
        <taxon>Actinopterygii</taxon>
        <taxon>Neopterygii</taxon>
        <taxon>Teleostei</taxon>
        <taxon>Neoteleostei</taxon>
        <taxon>Acanthomorphata</taxon>
        <taxon>Zeiogadaria</taxon>
        <taxon>Gadariae</taxon>
        <taxon>Gadiformes</taxon>
        <taxon>Gadoidei</taxon>
        <taxon>Merlucciidae</taxon>
        <taxon>Merluccius</taxon>
    </lineage>
</organism>
<name>A0AA47N6B1_MERPO</name>
<sequence length="193" mass="21908">MGEDAPVAAPQLAPPGKFDFSNANEWPRWLKCFERYRIASGLDKQSQEFQVNAFMYAVGGHLEHAQKKSYTEVVAAFTAHCVSKRNVIYERACFNRWNQEPGECVDSFITAVHTLAEHCEFGALREQLIRDRIVVGIRDAKLSDNLQLDADLTLENAIRRVKQNAAVKRQQPVLRGTKQVTGHVDVTQPRDRK</sequence>
<dbReference type="PANTHER" id="PTHR33198">
    <property type="entry name" value="ANK_REP_REGION DOMAIN-CONTAINING PROTEIN-RELATED"/>
    <property type="match status" value="1"/>
</dbReference>
<gene>
    <name evidence="1" type="ORF">N1851_005148</name>
</gene>
<comment type="caution">
    <text evidence="1">The sequence shown here is derived from an EMBL/GenBank/DDBJ whole genome shotgun (WGS) entry which is preliminary data.</text>
</comment>
<dbReference type="Proteomes" id="UP001174136">
    <property type="component" value="Unassembled WGS sequence"/>
</dbReference>
<dbReference type="EMBL" id="JAOPHQ010000862">
    <property type="protein sequence ID" value="KAK0153177.1"/>
    <property type="molecule type" value="Genomic_DNA"/>
</dbReference>
<accession>A0AA47N6B1</accession>
<dbReference type="AlphaFoldDB" id="A0AA47N6B1"/>